<dbReference type="RefSeq" id="WP_115993748.1">
    <property type="nucleotide sequence ID" value="NZ_QRDY01000009.1"/>
</dbReference>
<dbReference type="PROSITE" id="PS00818">
    <property type="entry name" value="DPS_1"/>
    <property type="match status" value="1"/>
</dbReference>
<evidence type="ECO:0000259" key="3">
    <source>
        <dbReference type="Pfam" id="PF00210"/>
    </source>
</evidence>
<dbReference type="Proteomes" id="UP000256869">
    <property type="component" value="Unassembled WGS sequence"/>
</dbReference>
<protein>
    <submittedName>
        <fullName evidence="4">Starvation-inducible DNA-binding protein</fullName>
    </submittedName>
</protein>
<dbReference type="EMBL" id="QRDY01000009">
    <property type="protein sequence ID" value="RED58085.1"/>
    <property type="molecule type" value="Genomic_DNA"/>
</dbReference>
<dbReference type="OrthoDB" id="9797023at2"/>
<comment type="caution">
    <text evidence="4">The sequence shown here is derived from an EMBL/GenBank/DDBJ whole genome shotgun (WGS) entry which is preliminary data.</text>
</comment>
<evidence type="ECO:0000256" key="2">
    <source>
        <dbReference type="RuleBase" id="RU003875"/>
    </source>
</evidence>
<dbReference type="GO" id="GO:0008199">
    <property type="term" value="F:ferric iron binding"/>
    <property type="evidence" value="ECO:0007669"/>
    <property type="project" value="InterPro"/>
</dbReference>
<evidence type="ECO:0000256" key="1">
    <source>
        <dbReference type="ARBA" id="ARBA00009497"/>
    </source>
</evidence>
<comment type="similarity">
    <text evidence="1 2">Belongs to the Dps family.</text>
</comment>
<dbReference type="PIRSF" id="PIRSF005900">
    <property type="entry name" value="Dps"/>
    <property type="match status" value="1"/>
</dbReference>
<dbReference type="GO" id="GO:0016722">
    <property type="term" value="F:oxidoreductase activity, acting on metal ions"/>
    <property type="evidence" value="ECO:0007669"/>
    <property type="project" value="InterPro"/>
</dbReference>
<dbReference type="InterPro" id="IPR008331">
    <property type="entry name" value="Ferritin_DPS_dom"/>
</dbReference>
<dbReference type="InterPro" id="IPR023188">
    <property type="entry name" value="DPS_DNA-bd_CS"/>
</dbReference>
<organism evidence="4 5">
    <name type="scientific">Cohnella lupini</name>
    <dbReference type="NCBI Taxonomy" id="1294267"/>
    <lineage>
        <taxon>Bacteria</taxon>
        <taxon>Bacillati</taxon>
        <taxon>Bacillota</taxon>
        <taxon>Bacilli</taxon>
        <taxon>Bacillales</taxon>
        <taxon>Paenibacillaceae</taxon>
        <taxon>Cohnella</taxon>
    </lineage>
</organism>
<dbReference type="InterPro" id="IPR012347">
    <property type="entry name" value="Ferritin-like"/>
</dbReference>
<evidence type="ECO:0000313" key="4">
    <source>
        <dbReference type="EMBL" id="RED58085.1"/>
    </source>
</evidence>
<dbReference type="SUPFAM" id="SSF47240">
    <property type="entry name" value="Ferritin-like"/>
    <property type="match status" value="1"/>
</dbReference>
<dbReference type="GO" id="GO:0003677">
    <property type="term" value="F:DNA binding"/>
    <property type="evidence" value="ECO:0007669"/>
    <property type="project" value="UniProtKB-KW"/>
</dbReference>
<reference evidence="4 5" key="1">
    <citation type="submission" date="2018-07" db="EMBL/GenBank/DDBJ databases">
        <title>Genomic Encyclopedia of Type Strains, Phase III (KMG-III): the genomes of soil and plant-associated and newly described type strains.</title>
        <authorList>
            <person name="Whitman W."/>
        </authorList>
    </citation>
    <scope>NUCLEOTIDE SEQUENCE [LARGE SCALE GENOMIC DNA]</scope>
    <source>
        <strain evidence="4 5">CECT 8236</strain>
    </source>
</reference>
<keyword evidence="5" id="KW-1185">Reference proteome</keyword>
<feature type="domain" description="Ferritin/DPS" evidence="3">
    <location>
        <begin position="19"/>
        <end position="157"/>
    </location>
</feature>
<sequence length="157" mass="17344">MTANSNVITNENTAKISAVLNQQIANWNILHMKLHNFHWYVRGPQFFTLHVKFEELYTEAASHIDILAERLLAVGGNPVATHLETLRLSSVKEAVGDEGAEQMAESVARDFKQVASELGEGIKVAISCDDEDTADLLLGIKTGLEKHAWMLNAFIGK</sequence>
<dbReference type="Gene3D" id="1.20.1260.10">
    <property type="match status" value="1"/>
</dbReference>
<dbReference type="PANTHER" id="PTHR42932:SF1">
    <property type="entry name" value="GENERAL STRESS PROTEIN 20U"/>
    <property type="match status" value="1"/>
</dbReference>
<accession>A0A3D9I8W7</accession>
<dbReference type="Pfam" id="PF00210">
    <property type="entry name" value="Ferritin"/>
    <property type="match status" value="1"/>
</dbReference>
<dbReference type="InterPro" id="IPR009078">
    <property type="entry name" value="Ferritin-like_SF"/>
</dbReference>
<proteinExistence type="inferred from homology"/>
<evidence type="ECO:0000313" key="5">
    <source>
        <dbReference type="Proteomes" id="UP000256869"/>
    </source>
</evidence>
<dbReference type="PRINTS" id="PR01346">
    <property type="entry name" value="HELNAPAPROT"/>
</dbReference>
<name>A0A3D9I8W7_9BACL</name>
<dbReference type="AlphaFoldDB" id="A0A3D9I8W7"/>
<dbReference type="PANTHER" id="PTHR42932">
    <property type="entry name" value="GENERAL STRESS PROTEIN 20U"/>
    <property type="match status" value="1"/>
</dbReference>
<gene>
    <name evidence="4" type="ORF">DFP95_109122</name>
</gene>
<keyword evidence="4" id="KW-0238">DNA-binding</keyword>
<dbReference type="CDD" id="cd01043">
    <property type="entry name" value="DPS"/>
    <property type="match status" value="1"/>
</dbReference>
<dbReference type="InterPro" id="IPR002177">
    <property type="entry name" value="DPS_DNA-bd"/>
</dbReference>